<dbReference type="AlphaFoldDB" id="A0A2U2N8T8"/>
<reference evidence="2 3" key="1">
    <citation type="journal article" date="2018" name="Int. J. Syst. Evol. Microbiol.">
        <title>Bifidobacterium callitrichidarum sp. nov. from the faeces of the emperor tamarin (Saguinus imperator).</title>
        <authorList>
            <person name="Modesto M."/>
            <person name="Michelini S."/>
            <person name="Sansosti M.C."/>
            <person name="De Filippo C."/>
            <person name="Cavalieri D."/>
            <person name="Qvirist L."/>
            <person name="Andlid T."/>
            <person name="Spiezio C."/>
            <person name="Sandri C."/>
            <person name="Pascarelli S."/>
            <person name="Sgorbati B."/>
            <person name="Mattarelli P."/>
        </authorList>
    </citation>
    <scope>NUCLEOTIDE SEQUENCE [LARGE SCALE GENOMIC DNA]</scope>
    <source>
        <strain evidence="2 3">TRI 5</strain>
    </source>
</reference>
<proteinExistence type="predicted"/>
<gene>
    <name evidence="2" type="ORF">DF196_06620</name>
</gene>
<evidence type="ECO:0000256" key="1">
    <source>
        <dbReference type="SAM" id="MobiDB-lite"/>
    </source>
</evidence>
<dbReference type="RefSeq" id="WP_109057070.1">
    <property type="nucleotide sequence ID" value="NZ_QFFM01000012.1"/>
</dbReference>
<dbReference type="EMBL" id="QFFM01000012">
    <property type="protein sequence ID" value="PWG65601.1"/>
    <property type="molecule type" value="Genomic_DNA"/>
</dbReference>
<feature type="region of interest" description="Disordered" evidence="1">
    <location>
        <begin position="38"/>
        <end position="62"/>
    </location>
</feature>
<protein>
    <submittedName>
        <fullName evidence="2">Uncharacterized protein</fullName>
    </submittedName>
</protein>
<sequence>MNSVLASMTKEEQARYFRENGIPTIVDMSRMARRARAERRLDTMPSLASIRRSVDESHQRMD</sequence>
<keyword evidence="3" id="KW-1185">Reference proteome</keyword>
<accession>A0A2U2N8T8</accession>
<evidence type="ECO:0000313" key="2">
    <source>
        <dbReference type="EMBL" id="PWG65601.1"/>
    </source>
</evidence>
<comment type="caution">
    <text evidence="2">The sequence shown here is derived from an EMBL/GenBank/DDBJ whole genome shotgun (WGS) entry which is preliminary data.</text>
</comment>
<organism evidence="2 3">
    <name type="scientific">Bifidobacterium callitrichidarum</name>
    <dbReference type="NCBI Taxonomy" id="2052941"/>
    <lineage>
        <taxon>Bacteria</taxon>
        <taxon>Bacillati</taxon>
        <taxon>Actinomycetota</taxon>
        <taxon>Actinomycetes</taxon>
        <taxon>Bifidobacteriales</taxon>
        <taxon>Bifidobacteriaceae</taxon>
        <taxon>Bifidobacterium</taxon>
    </lineage>
</organism>
<feature type="compositionally biased region" description="Basic and acidic residues" evidence="1">
    <location>
        <begin position="52"/>
        <end position="62"/>
    </location>
</feature>
<name>A0A2U2N8T8_9BIFI</name>
<evidence type="ECO:0000313" key="3">
    <source>
        <dbReference type="Proteomes" id="UP000245876"/>
    </source>
</evidence>
<dbReference type="Proteomes" id="UP000245876">
    <property type="component" value="Unassembled WGS sequence"/>
</dbReference>